<dbReference type="Proteomes" id="UP001302321">
    <property type="component" value="Unassembled WGS sequence"/>
</dbReference>
<gene>
    <name evidence="1" type="ORF">QBC36DRAFT_146500</name>
</gene>
<dbReference type="AlphaFoldDB" id="A0AAN6WA27"/>
<accession>A0AAN6WA27</accession>
<name>A0AAN6WA27_9PEZI</name>
<evidence type="ECO:0000313" key="2">
    <source>
        <dbReference type="Proteomes" id="UP001302321"/>
    </source>
</evidence>
<evidence type="ECO:0000313" key="1">
    <source>
        <dbReference type="EMBL" id="KAK4178169.1"/>
    </source>
</evidence>
<protein>
    <submittedName>
        <fullName evidence="1">Uncharacterized protein</fullName>
    </submittedName>
</protein>
<comment type="caution">
    <text evidence="1">The sequence shown here is derived from an EMBL/GenBank/DDBJ whole genome shotgun (WGS) entry which is preliminary data.</text>
</comment>
<proteinExistence type="predicted"/>
<organism evidence="1 2">
    <name type="scientific">Triangularia setosa</name>
    <dbReference type="NCBI Taxonomy" id="2587417"/>
    <lineage>
        <taxon>Eukaryota</taxon>
        <taxon>Fungi</taxon>
        <taxon>Dikarya</taxon>
        <taxon>Ascomycota</taxon>
        <taxon>Pezizomycotina</taxon>
        <taxon>Sordariomycetes</taxon>
        <taxon>Sordariomycetidae</taxon>
        <taxon>Sordariales</taxon>
        <taxon>Podosporaceae</taxon>
        <taxon>Triangularia</taxon>
    </lineage>
</organism>
<reference evidence="1" key="2">
    <citation type="submission" date="2023-05" db="EMBL/GenBank/DDBJ databases">
        <authorList>
            <consortium name="Lawrence Berkeley National Laboratory"/>
            <person name="Steindorff A."/>
            <person name="Hensen N."/>
            <person name="Bonometti L."/>
            <person name="Westerberg I."/>
            <person name="Brannstrom I.O."/>
            <person name="Guillou S."/>
            <person name="Cros-Aarteil S."/>
            <person name="Calhoun S."/>
            <person name="Haridas S."/>
            <person name="Kuo A."/>
            <person name="Mondo S."/>
            <person name="Pangilinan J."/>
            <person name="Riley R."/>
            <person name="Labutti K."/>
            <person name="Andreopoulos B."/>
            <person name="Lipzen A."/>
            <person name="Chen C."/>
            <person name="Yanf M."/>
            <person name="Daum C."/>
            <person name="Ng V."/>
            <person name="Clum A."/>
            <person name="Ohm R."/>
            <person name="Martin F."/>
            <person name="Silar P."/>
            <person name="Natvig D."/>
            <person name="Lalanne C."/>
            <person name="Gautier V."/>
            <person name="Ament-Velasquez S.L."/>
            <person name="Kruys A."/>
            <person name="Hutchinson M.I."/>
            <person name="Powell A.J."/>
            <person name="Barry K."/>
            <person name="Miller A.N."/>
            <person name="Grigoriev I.V."/>
            <person name="Debuchy R."/>
            <person name="Gladieux P."/>
            <person name="Thoren M.H."/>
            <person name="Johannesson H."/>
        </authorList>
    </citation>
    <scope>NUCLEOTIDE SEQUENCE</scope>
    <source>
        <strain evidence="1">CBS 892.96</strain>
    </source>
</reference>
<feature type="non-terminal residue" evidence="1">
    <location>
        <position position="94"/>
    </location>
</feature>
<reference evidence="1" key="1">
    <citation type="journal article" date="2023" name="Mol. Phylogenet. Evol.">
        <title>Genome-scale phylogeny and comparative genomics of the fungal order Sordariales.</title>
        <authorList>
            <person name="Hensen N."/>
            <person name="Bonometti L."/>
            <person name="Westerberg I."/>
            <person name="Brannstrom I.O."/>
            <person name="Guillou S."/>
            <person name="Cros-Aarteil S."/>
            <person name="Calhoun S."/>
            <person name="Haridas S."/>
            <person name="Kuo A."/>
            <person name="Mondo S."/>
            <person name="Pangilinan J."/>
            <person name="Riley R."/>
            <person name="LaButti K."/>
            <person name="Andreopoulos B."/>
            <person name="Lipzen A."/>
            <person name="Chen C."/>
            <person name="Yan M."/>
            <person name="Daum C."/>
            <person name="Ng V."/>
            <person name="Clum A."/>
            <person name="Steindorff A."/>
            <person name="Ohm R.A."/>
            <person name="Martin F."/>
            <person name="Silar P."/>
            <person name="Natvig D.O."/>
            <person name="Lalanne C."/>
            <person name="Gautier V."/>
            <person name="Ament-Velasquez S.L."/>
            <person name="Kruys A."/>
            <person name="Hutchinson M.I."/>
            <person name="Powell A.J."/>
            <person name="Barry K."/>
            <person name="Miller A.N."/>
            <person name="Grigoriev I.V."/>
            <person name="Debuchy R."/>
            <person name="Gladieux P."/>
            <person name="Hiltunen Thoren M."/>
            <person name="Johannesson H."/>
        </authorList>
    </citation>
    <scope>NUCLEOTIDE SEQUENCE</scope>
    <source>
        <strain evidence="1">CBS 892.96</strain>
    </source>
</reference>
<feature type="non-terminal residue" evidence="1">
    <location>
        <position position="1"/>
    </location>
</feature>
<sequence>APKPRFPIIIGSENILKTVEELGAIFNMPEMAPVDLDALDDESLHLGKTTISHSGERQCLSCDVCLSHCLDLRDCTQGEHITVWFQDKLRDAWL</sequence>
<dbReference type="EMBL" id="MU866146">
    <property type="protein sequence ID" value="KAK4178169.1"/>
    <property type="molecule type" value="Genomic_DNA"/>
</dbReference>
<keyword evidence="2" id="KW-1185">Reference proteome</keyword>